<dbReference type="OrthoDB" id="184583at2759"/>
<dbReference type="GO" id="GO:0031267">
    <property type="term" value="F:small GTPase binding"/>
    <property type="evidence" value="ECO:0007669"/>
    <property type="project" value="EnsemblFungi"/>
</dbReference>
<evidence type="ECO:0000256" key="3">
    <source>
        <dbReference type="ARBA" id="ARBA00022737"/>
    </source>
</evidence>
<evidence type="ECO:0000256" key="4">
    <source>
        <dbReference type="SAM" id="MobiDB-lite"/>
    </source>
</evidence>
<feature type="compositionally biased region" description="Basic and acidic residues" evidence="4">
    <location>
        <begin position="382"/>
        <end position="396"/>
    </location>
</feature>
<dbReference type="GO" id="GO:0034399">
    <property type="term" value="C:nuclear periphery"/>
    <property type="evidence" value="ECO:0007669"/>
    <property type="project" value="EnsemblFungi"/>
</dbReference>
<dbReference type="InterPro" id="IPR001611">
    <property type="entry name" value="Leu-rich_rpt"/>
</dbReference>
<organism evidence="5 6">
    <name type="scientific">Colletotrichum higginsianum</name>
    <dbReference type="NCBI Taxonomy" id="80884"/>
    <lineage>
        <taxon>Eukaryota</taxon>
        <taxon>Fungi</taxon>
        <taxon>Dikarya</taxon>
        <taxon>Ascomycota</taxon>
        <taxon>Pezizomycotina</taxon>
        <taxon>Sordariomycetes</taxon>
        <taxon>Hypocreomycetidae</taxon>
        <taxon>Glomerellales</taxon>
        <taxon>Glomerellaceae</taxon>
        <taxon>Colletotrichum</taxon>
        <taxon>Colletotrichum destructivum species complex</taxon>
    </lineage>
</organism>
<dbReference type="PANTHER" id="PTHR24113:SF12">
    <property type="entry name" value="RAN GTPASE-ACTIVATING PROTEIN 1"/>
    <property type="match status" value="1"/>
</dbReference>
<feature type="region of interest" description="Disordered" evidence="4">
    <location>
        <begin position="353"/>
        <end position="423"/>
    </location>
</feature>
<evidence type="ECO:0000313" key="6">
    <source>
        <dbReference type="Proteomes" id="UP000305883"/>
    </source>
</evidence>
<dbReference type="GO" id="GO:0006606">
    <property type="term" value="P:protein import into nucleus"/>
    <property type="evidence" value="ECO:0007669"/>
    <property type="project" value="EnsemblFungi"/>
</dbReference>
<dbReference type="PANTHER" id="PTHR24113">
    <property type="entry name" value="RAN GTPASE-ACTIVATING PROTEIN 1"/>
    <property type="match status" value="1"/>
</dbReference>
<dbReference type="Gene3D" id="3.80.10.10">
    <property type="entry name" value="Ribonuclease Inhibitor"/>
    <property type="match status" value="1"/>
</dbReference>
<evidence type="ECO:0000313" key="5">
    <source>
        <dbReference type="EMBL" id="TID04180.1"/>
    </source>
</evidence>
<dbReference type="CDD" id="cd00116">
    <property type="entry name" value="LRR_RI"/>
    <property type="match status" value="1"/>
</dbReference>
<dbReference type="Proteomes" id="UP000305883">
    <property type="component" value="Unassembled WGS sequence"/>
</dbReference>
<evidence type="ECO:0000256" key="2">
    <source>
        <dbReference type="ARBA" id="ARBA00022614"/>
    </source>
</evidence>
<dbReference type="GO" id="GO:0031509">
    <property type="term" value="P:subtelomeric heterochromatin formation"/>
    <property type="evidence" value="ECO:0007669"/>
    <property type="project" value="EnsemblFungi"/>
</dbReference>
<sequence>MASSRKVFSLEGKGLKLDTADDLEPHIVELRSTDVEEVKFLGNTLGVGACKRLGEVLATKNNLQSADLSDIFTGRLLSEIPEALSSLLTSILNLPKLTTINLNDNAFGINTQAPVVAFLAAHVPLQHLYLNNNGLGPHAGILVADALSELHAKKEAARKEGRDVPYLETVICGRNRLENGSMQAWAKAFSLHNKIKEIKMVQNGIRQEGISHLISEGLNHATELRILDLQDNTFTVSGAKAVASVLPTWSHLQELGLNDAYLTAKGTALVARALAKGKQDKLEILRLAFNDITPKALIGIASAVSDSLPALKKVELNGNKFEEEDPSVTAIREQLEERKEKIGGDIVDEDAWGLDSLSDLEGEDSDEEEEEESEEEEEEEELKPAKRTEILVKEAEEAQEGPTVQLKDKEVDDLTKKLSKTEI</sequence>
<dbReference type="SUPFAM" id="SSF52047">
    <property type="entry name" value="RNI-like"/>
    <property type="match status" value="1"/>
</dbReference>
<dbReference type="InterPro" id="IPR027038">
    <property type="entry name" value="RanGap"/>
</dbReference>
<accession>A0A4T0WE29</accession>
<gene>
    <name evidence="5" type="ORF">CH35J_002784</name>
</gene>
<dbReference type="InterPro" id="IPR032675">
    <property type="entry name" value="LRR_dom_sf"/>
</dbReference>
<dbReference type="GO" id="GO:0005829">
    <property type="term" value="C:cytosol"/>
    <property type="evidence" value="ECO:0007669"/>
    <property type="project" value="EnsemblFungi"/>
</dbReference>
<keyword evidence="3" id="KW-0677">Repeat</keyword>
<dbReference type="SMART" id="SM00368">
    <property type="entry name" value="LRR_RI"/>
    <property type="match status" value="8"/>
</dbReference>
<dbReference type="GO" id="GO:0006611">
    <property type="term" value="P:protein export from nucleus"/>
    <property type="evidence" value="ECO:0007669"/>
    <property type="project" value="EnsemblFungi"/>
</dbReference>
<feature type="compositionally biased region" description="Acidic residues" evidence="4">
    <location>
        <begin position="353"/>
        <end position="381"/>
    </location>
</feature>
<feature type="compositionally biased region" description="Basic and acidic residues" evidence="4">
    <location>
        <begin position="406"/>
        <end position="423"/>
    </location>
</feature>
<dbReference type="GO" id="GO:0048471">
    <property type="term" value="C:perinuclear region of cytoplasm"/>
    <property type="evidence" value="ECO:0007669"/>
    <property type="project" value="TreeGrafter"/>
</dbReference>
<dbReference type="GO" id="GO:0005096">
    <property type="term" value="F:GTPase activator activity"/>
    <property type="evidence" value="ECO:0007669"/>
    <property type="project" value="UniProtKB-KW"/>
</dbReference>
<keyword evidence="2" id="KW-0433">Leucine-rich repeat</keyword>
<protein>
    <submittedName>
        <fullName evidence="5">Ran GTPase-activating protein 1</fullName>
    </submittedName>
</protein>
<comment type="caution">
    <text evidence="5">The sequence shown here is derived from an EMBL/GenBank/DDBJ whole genome shotgun (WGS) entry which is preliminary data.</text>
</comment>
<dbReference type="GO" id="GO:0006404">
    <property type="term" value="P:RNA import into nucleus"/>
    <property type="evidence" value="ECO:0007669"/>
    <property type="project" value="EnsemblFungi"/>
</dbReference>
<evidence type="ECO:0000256" key="1">
    <source>
        <dbReference type="ARBA" id="ARBA00022468"/>
    </source>
</evidence>
<keyword evidence="1" id="KW-0343">GTPase activation</keyword>
<dbReference type="GO" id="GO:0006409">
    <property type="term" value="P:tRNA export from nucleus"/>
    <property type="evidence" value="ECO:0007669"/>
    <property type="project" value="EnsemblFungi"/>
</dbReference>
<dbReference type="AlphaFoldDB" id="A0A4T0WE29"/>
<name>A0A4T0WE29_9PEZI</name>
<proteinExistence type="predicted"/>
<dbReference type="GO" id="GO:0000054">
    <property type="term" value="P:ribosomal subunit export from nucleus"/>
    <property type="evidence" value="ECO:0007669"/>
    <property type="project" value="EnsemblFungi"/>
</dbReference>
<reference evidence="5 6" key="1">
    <citation type="journal article" date="2019" name="Genome Biol. Evol.">
        <title>Genomic Plasticity Mediated by Transposable Elements in the Plant Pathogenic Fungus Colletotrichum higginsianum.</title>
        <authorList>
            <person name="Tsushima A."/>
            <person name="Gan P."/>
            <person name="Kumakura N."/>
            <person name="Narusaka M."/>
            <person name="Takano Y."/>
            <person name="Narusaka Y."/>
            <person name="Shirasu K."/>
        </authorList>
    </citation>
    <scope>NUCLEOTIDE SEQUENCE [LARGE SCALE GENOMIC DNA]</scope>
    <source>
        <strain evidence="5 6">MAFF305635-RFP</strain>
    </source>
</reference>
<dbReference type="Pfam" id="PF13516">
    <property type="entry name" value="LRR_6"/>
    <property type="match status" value="2"/>
</dbReference>
<dbReference type="GO" id="GO:0000781">
    <property type="term" value="C:chromosome, telomeric region"/>
    <property type="evidence" value="ECO:0007669"/>
    <property type="project" value="GOC"/>
</dbReference>
<dbReference type="EMBL" id="MWPZ01000002">
    <property type="protein sequence ID" value="TID04180.1"/>
    <property type="molecule type" value="Genomic_DNA"/>
</dbReference>